<proteinExistence type="predicted"/>
<accession>J9FAQ0</accession>
<dbReference type="EMBL" id="AMCI01007829">
    <property type="protein sequence ID" value="EJW91986.1"/>
    <property type="molecule type" value="Genomic_DNA"/>
</dbReference>
<organism evidence="1">
    <name type="scientific">gut metagenome</name>
    <dbReference type="NCBI Taxonomy" id="749906"/>
    <lineage>
        <taxon>unclassified sequences</taxon>
        <taxon>metagenomes</taxon>
        <taxon>organismal metagenomes</taxon>
    </lineage>
</organism>
<gene>
    <name evidence="1" type="ORF">EVA_19907</name>
</gene>
<protein>
    <submittedName>
        <fullName evidence="1">Uncharacterized protein</fullName>
    </submittedName>
</protein>
<evidence type="ECO:0000313" key="1">
    <source>
        <dbReference type="EMBL" id="EJW91986.1"/>
    </source>
</evidence>
<dbReference type="AlphaFoldDB" id="J9FAQ0"/>
<reference evidence="1" key="1">
    <citation type="journal article" date="2012" name="PLoS ONE">
        <title>Gene sets for utilization of primary and secondary nutrition supplies in the distal gut of endangered iberian lynx.</title>
        <authorList>
            <person name="Alcaide M."/>
            <person name="Messina E."/>
            <person name="Richter M."/>
            <person name="Bargiela R."/>
            <person name="Peplies J."/>
            <person name="Huws S.A."/>
            <person name="Newbold C.J."/>
            <person name="Golyshin P.N."/>
            <person name="Simon M.A."/>
            <person name="Lopez G."/>
            <person name="Yakimov M.M."/>
            <person name="Ferrer M."/>
        </authorList>
    </citation>
    <scope>NUCLEOTIDE SEQUENCE</scope>
</reference>
<name>J9FAQ0_9ZZZZ</name>
<sequence>MPLLPSFLRRVPIPAWIAPVRTIMRKLAQQHKIINIVLPASTQPV</sequence>
<comment type="caution">
    <text evidence="1">The sequence shown here is derived from an EMBL/GenBank/DDBJ whole genome shotgun (WGS) entry which is preliminary data.</text>
</comment>